<dbReference type="Proteomes" id="UP000199568">
    <property type="component" value="Unassembled WGS sequence"/>
</dbReference>
<dbReference type="RefSeq" id="WP_090446968.1">
    <property type="nucleotide sequence ID" value="NZ_FOHU01000036.1"/>
</dbReference>
<name>A0A1I0H8W1_9FIRM</name>
<gene>
    <name evidence="1" type="ORF">SAMN05660297_03554</name>
</gene>
<proteinExistence type="predicted"/>
<organism evidence="1 2">
    <name type="scientific">Natronincola peptidivorans</name>
    <dbReference type="NCBI Taxonomy" id="426128"/>
    <lineage>
        <taxon>Bacteria</taxon>
        <taxon>Bacillati</taxon>
        <taxon>Bacillota</taxon>
        <taxon>Clostridia</taxon>
        <taxon>Peptostreptococcales</taxon>
        <taxon>Natronincolaceae</taxon>
        <taxon>Natronincola</taxon>
    </lineage>
</organism>
<protein>
    <submittedName>
        <fullName evidence="1">Uncharacterized protein</fullName>
    </submittedName>
</protein>
<evidence type="ECO:0000313" key="1">
    <source>
        <dbReference type="EMBL" id="SET80147.1"/>
    </source>
</evidence>
<sequence>MVIVNGEEQTAGKETVIEQGGEKIVELRVDSNVLSQKIDKVININQSEDRQGQNLIEIPVAAQGVNQIRSILTGDIVKKMEDNQFTLVINTEKVNYVIPAKEIAIEKVAAILNVALTSLQQIEIELRITYIDEIKVNEITQRGRDQGIEVIVQPVPQERCRRQQ</sequence>
<evidence type="ECO:0000313" key="2">
    <source>
        <dbReference type="Proteomes" id="UP000199568"/>
    </source>
</evidence>
<keyword evidence="2" id="KW-1185">Reference proteome</keyword>
<dbReference type="STRING" id="426128.SAMN05660297_03554"/>
<dbReference type="EMBL" id="FOHU01000036">
    <property type="protein sequence ID" value="SET80147.1"/>
    <property type="molecule type" value="Genomic_DNA"/>
</dbReference>
<reference evidence="1 2" key="1">
    <citation type="submission" date="2016-10" db="EMBL/GenBank/DDBJ databases">
        <authorList>
            <person name="de Groot N.N."/>
        </authorList>
    </citation>
    <scope>NUCLEOTIDE SEQUENCE [LARGE SCALE GENOMIC DNA]</scope>
    <source>
        <strain evidence="1 2">DSM 18979</strain>
    </source>
</reference>
<accession>A0A1I0H8W1</accession>
<dbReference type="AlphaFoldDB" id="A0A1I0H8W1"/>